<evidence type="ECO:0000313" key="6">
    <source>
        <dbReference type="Proteomes" id="UP000226431"/>
    </source>
</evidence>
<dbReference type="GO" id="GO:0048211">
    <property type="term" value="P:Golgi vesicle docking"/>
    <property type="evidence" value="ECO:0007669"/>
    <property type="project" value="TreeGrafter"/>
</dbReference>
<dbReference type="Pfam" id="PF04869">
    <property type="entry name" value="Uso1_p115_head"/>
    <property type="match status" value="1"/>
</dbReference>
<dbReference type="GO" id="GO:0012507">
    <property type="term" value="C:ER to Golgi transport vesicle membrane"/>
    <property type="evidence" value="ECO:0007669"/>
    <property type="project" value="TreeGrafter"/>
</dbReference>
<feature type="coiled-coil region" evidence="3">
    <location>
        <begin position="333"/>
        <end position="392"/>
    </location>
</feature>
<dbReference type="OrthoDB" id="198977at2759"/>
<evidence type="ECO:0000256" key="1">
    <source>
        <dbReference type="ARBA" id="ARBA00004555"/>
    </source>
</evidence>
<protein>
    <recommendedName>
        <fullName evidence="4">Vesicle tethering protein Uso1/P115-like head domain-containing protein</fullName>
    </recommendedName>
</protein>
<evidence type="ECO:0000256" key="2">
    <source>
        <dbReference type="ARBA" id="ARBA00023034"/>
    </source>
</evidence>
<dbReference type="GO" id="GO:0006886">
    <property type="term" value="P:intracellular protein transport"/>
    <property type="evidence" value="ECO:0007669"/>
    <property type="project" value="InterPro"/>
</dbReference>
<reference evidence="5 6" key="1">
    <citation type="submission" date="2017-06" db="EMBL/GenBank/DDBJ databases">
        <title>Ant-infecting Ophiocordyceps genomes reveal a high diversity of potential behavioral manipulation genes and a possible major role for enterotoxins.</title>
        <authorList>
            <person name="De Bekker C."/>
            <person name="Evans H.C."/>
            <person name="Brachmann A."/>
            <person name="Hughes D.P."/>
        </authorList>
    </citation>
    <scope>NUCLEOTIDE SEQUENCE [LARGE SCALE GENOMIC DNA]</scope>
    <source>
        <strain evidence="5 6">Map16</strain>
    </source>
</reference>
<dbReference type="GO" id="GO:0005783">
    <property type="term" value="C:endoplasmic reticulum"/>
    <property type="evidence" value="ECO:0007669"/>
    <property type="project" value="TreeGrafter"/>
</dbReference>
<evidence type="ECO:0000259" key="4">
    <source>
        <dbReference type="Pfam" id="PF04869"/>
    </source>
</evidence>
<sequence length="508" mass="56964">MIRDAKQLQESFAQFTISSPIEKADAEDQEVYVIDGLLDLILSVHDTSAFDLRYAACECLKAYLSNHSQVRLHFLDRAIRGFKEGSDESSNVLTALMRPHRANSGDPYRLWFACVIAFQLLHENVEAKAKLLGLGEGDLDAGEEFVSSIQTISAHLIFGIERGDDARSLVGYMMLLLSWVFEDPDAVNDFLAEGSHVQMLIQAASQAHFLGADLVQGLSTMLLGVVYEFSTKDSPVPREKLHSILLAQLGRDRYLQRLKDLRNHPLMRDFEVVTPKSAGSSSKGLPEVFFDADFVIFFKDNYSRIARAIDRLPDLEAPLTSGDVHKGVSRELVDCLRGQVQEKDQALEAARDQLASLEGTLREERAENQRFRENASLELSRARDAHDALEKSRNAELREMKNQQLALETNHKKHMLSVEEKIAAKDAEHQLNIAEAQKIAQDDAERARVRAEAEIAQLKAQITQLEKEKLDALKSSAAIQSELDDLLVVFSDMEDRLAKYEATDEVSV</sequence>
<dbReference type="PANTHER" id="PTHR10013:SF0">
    <property type="entry name" value="GENERAL VESICULAR TRANSPORT FACTOR P115"/>
    <property type="match status" value="1"/>
</dbReference>
<feature type="coiled-coil region" evidence="3">
    <location>
        <begin position="434"/>
        <end position="475"/>
    </location>
</feature>
<keyword evidence="6" id="KW-1185">Reference proteome</keyword>
<dbReference type="InterPro" id="IPR011989">
    <property type="entry name" value="ARM-like"/>
</dbReference>
<dbReference type="GO" id="GO:0048280">
    <property type="term" value="P:vesicle fusion with Golgi apparatus"/>
    <property type="evidence" value="ECO:0007669"/>
    <property type="project" value="InterPro"/>
</dbReference>
<dbReference type="Proteomes" id="UP000226431">
    <property type="component" value="Unassembled WGS sequence"/>
</dbReference>
<feature type="domain" description="Vesicle tethering protein Uso1/P115-like head" evidence="4">
    <location>
        <begin position="6"/>
        <end position="309"/>
    </location>
</feature>
<dbReference type="PANTHER" id="PTHR10013">
    <property type="entry name" value="GENERAL VESICULAR TRANSPORT FACTOR P115"/>
    <property type="match status" value="1"/>
</dbReference>
<dbReference type="InterPro" id="IPR024095">
    <property type="entry name" value="Vesicle_P115"/>
</dbReference>
<evidence type="ECO:0000256" key="3">
    <source>
        <dbReference type="SAM" id="Coils"/>
    </source>
</evidence>
<evidence type="ECO:0000313" key="5">
    <source>
        <dbReference type="EMBL" id="PHH79450.1"/>
    </source>
</evidence>
<comment type="caution">
    <text evidence="5">The sequence shown here is derived from an EMBL/GenBank/DDBJ whole genome shotgun (WGS) entry which is preliminary data.</text>
</comment>
<keyword evidence="3" id="KW-0175">Coiled coil</keyword>
<dbReference type="GO" id="GO:0000139">
    <property type="term" value="C:Golgi membrane"/>
    <property type="evidence" value="ECO:0007669"/>
    <property type="project" value="InterPro"/>
</dbReference>
<dbReference type="EMBL" id="NJES01000045">
    <property type="protein sequence ID" value="PHH79450.1"/>
    <property type="molecule type" value="Genomic_DNA"/>
</dbReference>
<dbReference type="AlphaFoldDB" id="A0A2C5ZI11"/>
<gene>
    <name evidence="5" type="ORF">CDD80_4794</name>
</gene>
<dbReference type="GO" id="GO:0005795">
    <property type="term" value="C:Golgi stack"/>
    <property type="evidence" value="ECO:0007669"/>
    <property type="project" value="TreeGrafter"/>
</dbReference>
<accession>A0A2C5ZI11</accession>
<dbReference type="InterPro" id="IPR006953">
    <property type="entry name" value="Vesicle_Uso1_P115_head"/>
</dbReference>
<keyword evidence="2" id="KW-0333">Golgi apparatus</keyword>
<name>A0A2C5ZI11_9HYPO</name>
<dbReference type="Gene3D" id="1.25.10.10">
    <property type="entry name" value="Leucine-rich Repeat Variant"/>
    <property type="match status" value="1"/>
</dbReference>
<comment type="subcellular location">
    <subcellularLocation>
        <location evidence="1">Golgi apparatus</location>
    </subcellularLocation>
</comment>
<dbReference type="GO" id="GO:0006888">
    <property type="term" value="P:endoplasmic reticulum to Golgi vesicle-mediated transport"/>
    <property type="evidence" value="ECO:0007669"/>
    <property type="project" value="TreeGrafter"/>
</dbReference>
<organism evidence="5 6">
    <name type="scientific">Ophiocordyceps camponoti-rufipedis</name>
    <dbReference type="NCBI Taxonomy" id="2004952"/>
    <lineage>
        <taxon>Eukaryota</taxon>
        <taxon>Fungi</taxon>
        <taxon>Dikarya</taxon>
        <taxon>Ascomycota</taxon>
        <taxon>Pezizomycotina</taxon>
        <taxon>Sordariomycetes</taxon>
        <taxon>Hypocreomycetidae</taxon>
        <taxon>Hypocreales</taxon>
        <taxon>Ophiocordycipitaceae</taxon>
        <taxon>Ophiocordyceps</taxon>
    </lineage>
</organism>
<proteinExistence type="predicted"/>
<dbReference type="STRING" id="2004952.A0A2C5ZI11"/>